<feature type="domain" description="Glycoside hydrolase family 3 N-terminal" evidence="8">
    <location>
        <begin position="105"/>
        <end position="397"/>
    </location>
</feature>
<dbReference type="RefSeq" id="WP_323330906.1">
    <property type="nucleotide sequence ID" value="NZ_JAYFSI010000006.1"/>
</dbReference>
<feature type="domain" description="Glycoside hydrolase family 3 C-terminal" evidence="9">
    <location>
        <begin position="448"/>
        <end position="598"/>
    </location>
</feature>
<evidence type="ECO:0000313" key="10">
    <source>
        <dbReference type="EMBL" id="MEA5363152.1"/>
    </source>
</evidence>
<evidence type="ECO:0000256" key="4">
    <source>
        <dbReference type="ARBA" id="ARBA00022729"/>
    </source>
</evidence>
<evidence type="ECO:0000256" key="1">
    <source>
        <dbReference type="ARBA" id="ARBA00000448"/>
    </source>
</evidence>
<dbReference type="InterPro" id="IPR036881">
    <property type="entry name" value="Glyco_hydro_3_C_sf"/>
</dbReference>
<comment type="catalytic activity">
    <reaction evidence="1">
        <text>Hydrolysis of terminal, non-reducing beta-D-glucosyl residues with release of beta-D-glucose.</text>
        <dbReference type="EC" id="3.2.1.21"/>
    </reaction>
</comment>
<dbReference type="InterPro" id="IPR001764">
    <property type="entry name" value="Glyco_hydro_3_N"/>
</dbReference>
<reference evidence="10 11" key="1">
    <citation type="submission" date="2023-12" db="EMBL/GenBank/DDBJ databases">
        <title>Amycolatopsis sp. V23-08.</title>
        <authorList>
            <person name="Somphong A."/>
        </authorList>
    </citation>
    <scope>NUCLEOTIDE SEQUENCE [LARGE SCALE GENOMIC DNA]</scope>
    <source>
        <strain evidence="10 11">V23-08</strain>
    </source>
</reference>
<dbReference type="Gene3D" id="3.40.50.1700">
    <property type="entry name" value="Glycoside hydrolase family 3 C-terminal domain"/>
    <property type="match status" value="1"/>
</dbReference>
<dbReference type="Pfam" id="PF00933">
    <property type="entry name" value="Glyco_hydro_3"/>
    <property type="match status" value="1"/>
</dbReference>
<dbReference type="PRINTS" id="PR00133">
    <property type="entry name" value="GLHYDRLASE3"/>
</dbReference>
<dbReference type="Gene3D" id="3.20.20.300">
    <property type="entry name" value="Glycoside hydrolase, family 3, N-terminal domain"/>
    <property type="match status" value="1"/>
</dbReference>
<feature type="region of interest" description="Disordered" evidence="7">
    <location>
        <begin position="581"/>
        <end position="602"/>
    </location>
</feature>
<dbReference type="InterPro" id="IPR036962">
    <property type="entry name" value="Glyco_hydro_3_N_sf"/>
</dbReference>
<dbReference type="GO" id="GO:0016787">
    <property type="term" value="F:hydrolase activity"/>
    <property type="evidence" value="ECO:0007669"/>
    <property type="project" value="UniProtKB-KW"/>
</dbReference>
<dbReference type="Pfam" id="PF01915">
    <property type="entry name" value="Glyco_hydro_3_C"/>
    <property type="match status" value="1"/>
</dbReference>
<dbReference type="InterPro" id="IPR051915">
    <property type="entry name" value="Cellulose_Degrad_GH3"/>
</dbReference>
<comment type="similarity">
    <text evidence="2">Belongs to the glycosyl hydrolase 3 family.</text>
</comment>
<gene>
    <name evidence="10" type="ORF">VA596_26720</name>
</gene>
<proteinExistence type="inferred from homology"/>
<evidence type="ECO:0000313" key="11">
    <source>
        <dbReference type="Proteomes" id="UP001304298"/>
    </source>
</evidence>
<protein>
    <recommendedName>
        <fullName evidence="3">beta-glucosidase</fullName>
        <ecNumber evidence="3">3.2.1.21</ecNumber>
    </recommendedName>
</protein>
<dbReference type="EC" id="3.2.1.21" evidence="3"/>
<keyword evidence="4" id="KW-0732">Signal</keyword>
<dbReference type="Proteomes" id="UP001304298">
    <property type="component" value="Unassembled WGS sequence"/>
</dbReference>
<organism evidence="10 11">
    <name type="scientific">Amycolatopsis heterodermiae</name>
    <dbReference type="NCBI Taxonomy" id="3110235"/>
    <lineage>
        <taxon>Bacteria</taxon>
        <taxon>Bacillati</taxon>
        <taxon>Actinomycetota</taxon>
        <taxon>Actinomycetes</taxon>
        <taxon>Pseudonocardiales</taxon>
        <taxon>Pseudonocardiaceae</taxon>
        <taxon>Amycolatopsis</taxon>
    </lineage>
</organism>
<dbReference type="InterPro" id="IPR002772">
    <property type="entry name" value="Glyco_hydro_3_C"/>
</dbReference>
<dbReference type="SUPFAM" id="SSF51445">
    <property type="entry name" value="(Trans)glycosidases"/>
    <property type="match status" value="1"/>
</dbReference>
<dbReference type="PANTHER" id="PTHR30620">
    <property type="entry name" value="PERIPLASMIC BETA-GLUCOSIDASE-RELATED"/>
    <property type="match status" value="1"/>
</dbReference>
<evidence type="ECO:0000256" key="5">
    <source>
        <dbReference type="ARBA" id="ARBA00022801"/>
    </source>
</evidence>
<dbReference type="InterPro" id="IPR017853">
    <property type="entry name" value="GH"/>
</dbReference>
<keyword evidence="5 10" id="KW-0378">Hydrolase</keyword>
<comment type="caution">
    <text evidence="10">The sequence shown here is derived from an EMBL/GenBank/DDBJ whole genome shotgun (WGS) entry which is preliminary data.</text>
</comment>
<evidence type="ECO:0000256" key="3">
    <source>
        <dbReference type="ARBA" id="ARBA00012744"/>
    </source>
</evidence>
<evidence type="ECO:0000256" key="2">
    <source>
        <dbReference type="ARBA" id="ARBA00005336"/>
    </source>
</evidence>
<evidence type="ECO:0000259" key="8">
    <source>
        <dbReference type="Pfam" id="PF00933"/>
    </source>
</evidence>
<evidence type="ECO:0000256" key="7">
    <source>
        <dbReference type="SAM" id="MobiDB-lite"/>
    </source>
</evidence>
<dbReference type="SUPFAM" id="SSF52279">
    <property type="entry name" value="Beta-D-glucan exohydrolase, C-terminal domain"/>
    <property type="match status" value="1"/>
</dbReference>
<accession>A0ABU5RA90</accession>
<dbReference type="EMBL" id="JAYFSI010000006">
    <property type="protein sequence ID" value="MEA5363152.1"/>
    <property type="molecule type" value="Genomic_DNA"/>
</dbReference>
<sequence length="602" mass="63563">MLPVLDDNGVAFRDLDGDGVMAPYEDPRRPAEERVRDLLSRMTVVEKAGLLCHAPVSVAPDGGLVDAPAGLLPTAPTTSVLRDGHLRCLSLMAPVAAGPLARWHNRVQDVAAHSRLGIPVLLSSDPRHSATENPLTSVASGGCSRWPEPLGFGALDDEELVRAFARTVRAEYTAVGIRLALHPMADLASEPRWARISGTFGADPDVVARLAAAYVEGLQGPALGPGSVAAMVKHWPGAGPQAGGLDAHFASGPDQVYPAGRYELHRDRFRPALRAGAAAVMPYYGRPVGVPGLREVGFAFDPEVVAGQLRRGEGFDGLVCTDFGLLTDSVLADGTVWPARAWGVEHLDRTERALLLLDAGVDQFGGEWCPEVITGLVAAGRVPEARLDESAGRVLTLMVHLGLFENPYVSEETAVCTVGQADFAAAGAAAQRRSMVLLDSGILPLAEGIRLYVEGVDPAVAVRYASLVDTPAAADAALVRIGTPYEAARQLPEAFFHQGRLDLPDDRRDQLVSLAATVPTVVDVFLERPAVLPEIASAADALLADFGASDEAVLDVVFGRARAEGRLPFELPRSMAAVEAHPEDLPGGTADPLFPLGHPQKG</sequence>
<keyword evidence="6" id="KW-0326">Glycosidase</keyword>
<name>A0ABU5RA90_9PSEU</name>
<dbReference type="PANTHER" id="PTHR30620:SF16">
    <property type="entry name" value="LYSOSOMAL BETA GLUCOSIDASE"/>
    <property type="match status" value="1"/>
</dbReference>
<evidence type="ECO:0000256" key="6">
    <source>
        <dbReference type="ARBA" id="ARBA00023295"/>
    </source>
</evidence>
<evidence type="ECO:0000259" key="9">
    <source>
        <dbReference type="Pfam" id="PF01915"/>
    </source>
</evidence>
<keyword evidence="11" id="KW-1185">Reference proteome</keyword>